<keyword evidence="1" id="KW-1133">Transmembrane helix</keyword>
<keyword evidence="1" id="KW-0472">Membrane</keyword>
<keyword evidence="3" id="KW-1185">Reference proteome</keyword>
<protein>
    <recommendedName>
        <fullName evidence="4">DUF1461 domain-containing protein</fullName>
    </recommendedName>
</protein>
<dbReference type="Proteomes" id="UP001606210">
    <property type="component" value="Unassembled WGS sequence"/>
</dbReference>
<feature type="transmembrane region" description="Helical" evidence="1">
    <location>
        <begin position="71"/>
        <end position="90"/>
    </location>
</feature>
<dbReference type="RefSeq" id="WP_394477984.1">
    <property type="nucleotide sequence ID" value="NZ_JBIGHV010000003.1"/>
</dbReference>
<sequence length="100" mass="10867">MSNETGSAIARALLIWVLIFATLGFGLAGLCGATFTVMSLPGIFRWLSSGDWTGFFTTPVPGVGLRMGPGAFLEISVPSLLIGCGVAWWCGRKLWKWWRE</sequence>
<keyword evidence="1" id="KW-0812">Transmembrane</keyword>
<proteinExistence type="predicted"/>
<name>A0ABW7F0P1_9BURK</name>
<feature type="transmembrane region" description="Helical" evidence="1">
    <location>
        <begin position="12"/>
        <end position="38"/>
    </location>
</feature>
<reference evidence="2 3" key="1">
    <citation type="submission" date="2024-08" db="EMBL/GenBank/DDBJ databases">
        <authorList>
            <person name="Lu H."/>
        </authorList>
    </citation>
    <scope>NUCLEOTIDE SEQUENCE [LARGE SCALE GENOMIC DNA]</scope>
    <source>
        <strain evidence="2 3">LYH14W</strain>
    </source>
</reference>
<evidence type="ECO:0000256" key="1">
    <source>
        <dbReference type="SAM" id="Phobius"/>
    </source>
</evidence>
<comment type="caution">
    <text evidence="2">The sequence shown here is derived from an EMBL/GenBank/DDBJ whole genome shotgun (WGS) entry which is preliminary data.</text>
</comment>
<accession>A0ABW7F0P1</accession>
<evidence type="ECO:0008006" key="4">
    <source>
        <dbReference type="Google" id="ProtNLM"/>
    </source>
</evidence>
<evidence type="ECO:0000313" key="2">
    <source>
        <dbReference type="EMBL" id="MFG6430031.1"/>
    </source>
</evidence>
<organism evidence="2 3">
    <name type="scientific">Pelomonas parva</name>
    <dbReference type="NCBI Taxonomy" id="3299032"/>
    <lineage>
        <taxon>Bacteria</taxon>
        <taxon>Pseudomonadati</taxon>
        <taxon>Pseudomonadota</taxon>
        <taxon>Betaproteobacteria</taxon>
        <taxon>Burkholderiales</taxon>
        <taxon>Sphaerotilaceae</taxon>
        <taxon>Roseateles</taxon>
    </lineage>
</organism>
<dbReference type="EMBL" id="JBIGHV010000003">
    <property type="protein sequence ID" value="MFG6430031.1"/>
    <property type="molecule type" value="Genomic_DNA"/>
</dbReference>
<evidence type="ECO:0000313" key="3">
    <source>
        <dbReference type="Proteomes" id="UP001606210"/>
    </source>
</evidence>
<gene>
    <name evidence="2" type="ORF">ACG00Y_08925</name>
</gene>